<proteinExistence type="predicted"/>
<gene>
    <name evidence="2" type="ORF">MKW98_019804</name>
</gene>
<protein>
    <submittedName>
        <fullName evidence="2">Uncharacterized protein</fullName>
    </submittedName>
</protein>
<evidence type="ECO:0000313" key="3">
    <source>
        <dbReference type="Proteomes" id="UP001202328"/>
    </source>
</evidence>
<sequence>MKKGEENGIEETKEILGEGNSDSLDCISEETKGESFVGDEIKRGRGDQRRLRFSVLSVRFNLLIGQQRGGGEGNASSHGTHRPNKKKKRRTPKKVGLLEYANTKNREKVRCHQCFKDDEEYVCCTKCQVKVYCIPCIRSCSMKIGFWYISNGSTKHAIRESSASGIITGMDTSRTVLILDIVLQRLRSSLARILDARSCWVSLFLVRI</sequence>
<reference evidence="2" key="1">
    <citation type="submission" date="2022-04" db="EMBL/GenBank/DDBJ databases">
        <title>A functionally conserved STORR gene fusion in Papaver species that diverged 16.8 million years ago.</title>
        <authorList>
            <person name="Catania T."/>
        </authorList>
    </citation>
    <scope>NUCLEOTIDE SEQUENCE</scope>
    <source>
        <strain evidence="2">S-188037</strain>
    </source>
</reference>
<name>A0AAD4XTM4_9MAGN</name>
<evidence type="ECO:0000256" key="1">
    <source>
        <dbReference type="SAM" id="MobiDB-lite"/>
    </source>
</evidence>
<comment type="caution">
    <text evidence="2">The sequence shown here is derived from an EMBL/GenBank/DDBJ whole genome shotgun (WGS) entry which is preliminary data.</text>
</comment>
<evidence type="ECO:0000313" key="2">
    <source>
        <dbReference type="EMBL" id="KAI3954673.1"/>
    </source>
</evidence>
<dbReference type="EMBL" id="JAJJMB010001902">
    <property type="protein sequence ID" value="KAI3954673.1"/>
    <property type="molecule type" value="Genomic_DNA"/>
</dbReference>
<dbReference type="Proteomes" id="UP001202328">
    <property type="component" value="Unassembled WGS sequence"/>
</dbReference>
<dbReference type="AlphaFoldDB" id="A0AAD4XTM4"/>
<feature type="region of interest" description="Disordered" evidence="1">
    <location>
        <begin position="67"/>
        <end position="93"/>
    </location>
</feature>
<accession>A0AAD4XTM4</accession>
<feature type="region of interest" description="Disordered" evidence="1">
    <location>
        <begin position="1"/>
        <end position="31"/>
    </location>
</feature>
<organism evidence="2 3">
    <name type="scientific">Papaver atlanticum</name>
    <dbReference type="NCBI Taxonomy" id="357466"/>
    <lineage>
        <taxon>Eukaryota</taxon>
        <taxon>Viridiplantae</taxon>
        <taxon>Streptophyta</taxon>
        <taxon>Embryophyta</taxon>
        <taxon>Tracheophyta</taxon>
        <taxon>Spermatophyta</taxon>
        <taxon>Magnoliopsida</taxon>
        <taxon>Ranunculales</taxon>
        <taxon>Papaveraceae</taxon>
        <taxon>Papaveroideae</taxon>
        <taxon>Papaver</taxon>
    </lineage>
</organism>
<keyword evidence="3" id="KW-1185">Reference proteome</keyword>
<feature type="compositionally biased region" description="Basic and acidic residues" evidence="1">
    <location>
        <begin position="1"/>
        <end position="16"/>
    </location>
</feature>
<feature type="compositionally biased region" description="Basic residues" evidence="1">
    <location>
        <begin position="79"/>
        <end position="93"/>
    </location>
</feature>